<keyword evidence="4" id="KW-1185">Reference proteome</keyword>
<proteinExistence type="inferred from homology"/>
<evidence type="ECO:0000256" key="2">
    <source>
        <dbReference type="RuleBase" id="RU000363"/>
    </source>
</evidence>
<organism evidence="3 4">
    <name type="scientific">Reticulibacter mediterranei</name>
    <dbReference type="NCBI Taxonomy" id="2778369"/>
    <lineage>
        <taxon>Bacteria</taxon>
        <taxon>Bacillati</taxon>
        <taxon>Chloroflexota</taxon>
        <taxon>Ktedonobacteria</taxon>
        <taxon>Ktedonobacterales</taxon>
        <taxon>Reticulibacteraceae</taxon>
        <taxon>Reticulibacter</taxon>
    </lineage>
</organism>
<dbReference type="PRINTS" id="PR00081">
    <property type="entry name" value="GDHRDH"/>
</dbReference>
<dbReference type="SUPFAM" id="SSF51735">
    <property type="entry name" value="NAD(P)-binding Rossmann-fold domains"/>
    <property type="match status" value="1"/>
</dbReference>
<dbReference type="EMBL" id="BNJK01000002">
    <property type="protein sequence ID" value="GHO99375.1"/>
    <property type="molecule type" value="Genomic_DNA"/>
</dbReference>
<comment type="similarity">
    <text evidence="1 2">Belongs to the short-chain dehydrogenases/reductases (SDR) family.</text>
</comment>
<dbReference type="PRINTS" id="PR00080">
    <property type="entry name" value="SDRFAMILY"/>
</dbReference>
<gene>
    <name evidence="3" type="ORF">KSF_094230</name>
</gene>
<dbReference type="Gene3D" id="3.40.50.720">
    <property type="entry name" value="NAD(P)-binding Rossmann-like Domain"/>
    <property type="match status" value="1"/>
</dbReference>
<dbReference type="InterPro" id="IPR051911">
    <property type="entry name" value="SDR_oxidoreductase"/>
</dbReference>
<dbReference type="InterPro" id="IPR036291">
    <property type="entry name" value="NAD(P)-bd_dom_sf"/>
</dbReference>
<dbReference type="RefSeq" id="WP_220210021.1">
    <property type="nucleotide sequence ID" value="NZ_BNJK01000002.1"/>
</dbReference>
<dbReference type="PANTHER" id="PTHR43976:SF9">
    <property type="entry name" value="OXIDOREDUCTASE"/>
    <property type="match status" value="1"/>
</dbReference>
<sequence length="303" mass="32796">MSSQQVVLVTGSSSGFGRRIVETLARQGHNVFASMREATGRNAAHAQALRELAQREQLALSVLDLDVTSDTSVDQAVQSVLEQAGRIDVLINNAGIVYTGVTEAYTLEQVQAHMEVNFFGQLRLDRAVLPAMHRQHSGLLIHMSSVSGGLLFPFVTLYSASKMALEAVAEGYHYELTALGIESIILEPGLFATGLLRGQQEPHDQERLIPYGELANIPAQILHNTEAANSGPEAQDPQLVANVVADLIAQPRGTRPLRTIIGTEPGLAPVNVAKAQAQQSVLDSWGLRQPLAFKIPDKETQER</sequence>
<evidence type="ECO:0000256" key="1">
    <source>
        <dbReference type="ARBA" id="ARBA00006484"/>
    </source>
</evidence>
<dbReference type="AlphaFoldDB" id="A0A8J3IYZ9"/>
<evidence type="ECO:0000313" key="4">
    <source>
        <dbReference type="Proteomes" id="UP000597444"/>
    </source>
</evidence>
<evidence type="ECO:0000313" key="3">
    <source>
        <dbReference type="EMBL" id="GHO99375.1"/>
    </source>
</evidence>
<dbReference type="InterPro" id="IPR020904">
    <property type="entry name" value="Sc_DH/Rdtase_CS"/>
</dbReference>
<dbReference type="Proteomes" id="UP000597444">
    <property type="component" value="Unassembled WGS sequence"/>
</dbReference>
<accession>A0A8J3IYZ9</accession>
<dbReference type="PANTHER" id="PTHR43976">
    <property type="entry name" value="SHORT CHAIN DEHYDROGENASE"/>
    <property type="match status" value="1"/>
</dbReference>
<name>A0A8J3IYZ9_9CHLR</name>
<reference evidence="3" key="1">
    <citation type="submission" date="2020-10" db="EMBL/GenBank/DDBJ databases">
        <title>Taxonomic study of unclassified bacteria belonging to the class Ktedonobacteria.</title>
        <authorList>
            <person name="Yabe S."/>
            <person name="Wang C.M."/>
            <person name="Zheng Y."/>
            <person name="Sakai Y."/>
            <person name="Cavaletti L."/>
            <person name="Monciardini P."/>
            <person name="Donadio S."/>
        </authorList>
    </citation>
    <scope>NUCLEOTIDE SEQUENCE</scope>
    <source>
        <strain evidence="3">ID150040</strain>
    </source>
</reference>
<dbReference type="Pfam" id="PF00106">
    <property type="entry name" value="adh_short"/>
    <property type="match status" value="1"/>
</dbReference>
<dbReference type="CDD" id="cd05374">
    <property type="entry name" value="17beta-HSD-like_SDR_c"/>
    <property type="match status" value="1"/>
</dbReference>
<comment type="caution">
    <text evidence="3">The sequence shown here is derived from an EMBL/GenBank/DDBJ whole genome shotgun (WGS) entry which is preliminary data.</text>
</comment>
<protein>
    <submittedName>
        <fullName evidence="3">Short-chain dehydrogenase/reductase</fullName>
    </submittedName>
</protein>
<dbReference type="InterPro" id="IPR002347">
    <property type="entry name" value="SDR_fam"/>
</dbReference>
<dbReference type="PROSITE" id="PS00061">
    <property type="entry name" value="ADH_SHORT"/>
    <property type="match status" value="1"/>
</dbReference>